<dbReference type="EMBL" id="JACEFO010001646">
    <property type="protein sequence ID" value="KAF8726835.1"/>
    <property type="molecule type" value="Genomic_DNA"/>
</dbReference>
<evidence type="ECO:0000256" key="1">
    <source>
        <dbReference type="SAM" id="MobiDB-lite"/>
    </source>
</evidence>
<dbReference type="Proteomes" id="UP000636709">
    <property type="component" value="Unassembled WGS sequence"/>
</dbReference>
<comment type="caution">
    <text evidence="2">The sequence shown here is derived from an EMBL/GenBank/DDBJ whole genome shotgun (WGS) entry which is preliminary data.</text>
</comment>
<accession>A0A835F2Y4</accession>
<evidence type="ECO:0000313" key="2">
    <source>
        <dbReference type="EMBL" id="KAF8726835.1"/>
    </source>
</evidence>
<evidence type="ECO:0000313" key="3">
    <source>
        <dbReference type="Proteomes" id="UP000636709"/>
    </source>
</evidence>
<gene>
    <name evidence="2" type="ORF">HU200_019315</name>
</gene>
<dbReference type="AlphaFoldDB" id="A0A835F2Y4"/>
<sequence length="136" mass="14575">MRDERFGGVQVTIWKEGSERRPRPMTATHPCVNALPLPEATTQLPPLQPRLAPHVYPIHPLRCRCLPRPTAPPASSGRTPAPRHASPAVWVGVSDGTAADPCVPSPPRAKGEEAISSPISMPCPPPPPFPRPASLQ</sequence>
<keyword evidence="3" id="KW-1185">Reference proteome</keyword>
<proteinExistence type="predicted"/>
<organism evidence="2 3">
    <name type="scientific">Digitaria exilis</name>
    <dbReference type="NCBI Taxonomy" id="1010633"/>
    <lineage>
        <taxon>Eukaryota</taxon>
        <taxon>Viridiplantae</taxon>
        <taxon>Streptophyta</taxon>
        <taxon>Embryophyta</taxon>
        <taxon>Tracheophyta</taxon>
        <taxon>Spermatophyta</taxon>
        <taxon>Magnoliopsida</taxon>
        <taxon>Liliopsida</taxon>
        <taxon>Poales</taxon>
        <taxon>Poaceae</taxon>
        <taxon>PACMAD clade</taxon>
        <taxon>Panicoideae</taxon>
        <taxon>Panicodae</taxon>
        <taxon>Paniceae</taxon>
        <taxon>Anthephorinae</taxon>
        <taxon>Digitaria</taxon>
    </lineage>
</organism>
<feature type="region of interest" description="Disordered" evidence="1">
    <location>
        <begin position="67"/>
        <end position="136"/>
    </location>
</feature>
<feature type="compositionally biased region" description="Pro residues" evidence="1">
    <location>
        <begin position="121"/>
        <end position="136"/>
    </location>
</feature>
<protein>
    <submittedName>
        <fullName evidence="2">Uncharacterized protein</fullName>
    </submittedName>
</protein>
<name>A0A835F2Y4_9POAL</name>
<reference evidence="2" key="1">
    <citation type="submission" date="2020-07" db="EMBL/GenBank/DDBJ databases">
        <title>Genome sequence and genetic diversity analysis of an under-domesticated orphan crop, white fonio (Digitaria exilis).</title>
        <authorList>
            <person name="Bennetzen J.L."/>
            <person name="Chen S."/>
            <person name="Ma X."/>
            <person name="Wang X."/>
            <person name="Yssel A.E.J."/>
            <person name="Chaluvadi S.R."/>
            <person name="Johnson M."/>
            <person name="Gangashetty P."/>
            <person name="Hamidou F."/>
            <person name="Sanogo M.D."/>
            <person name="Zwaenepoel A."/>
            <person name="Wallace J."/>
            <person name="Van De Peer Y."/>
            <person name="Van Deynze A."/>
        </authorList>
    </citation>
    <scope>NUCLEOTIDE SEQUENCE</scope>
    <source>
        <tissue evidence="2">Leaves</tissue>
    </source>
</reference>